<dbReference type="PANTHER" id="PTHR43107:SF15">
    <property type="entry name" value="FATTY ACID TRANSPORT PROTEIN 3, ISOFORM A"/>
    <property type="match status" value="1"/>
</dbReference>
<dbReference type="GO" id="GO:0005324">
    <property type="term" value="F:long-chain fatty acid transmembrane transporter activity"/>
    <property type="evidence" value="ECO:0007669"/>
    <property type="project" value="TreeGrafter"/>
</dbReference>
<evidence type="ECO:0000256" key="4">
    <source>
        <dbReference type="ARBA" id="ARBA00022840"/>
    </source>
</evidence>
<dbReference type="InterPro" id="IPR025110">
    <property type="entry name" value="AMP-bd_C"/>
</dbReference>
<reference evidence="7" key="1">
    <citation type="submission" date="2018-05" db="EMBL/GenBank/DDBJ databases">
        <authorList>
            <person name="Lanie J.A."/>
            <person name="Ng W.-L."/>
            <person name="Kazmierczak K.M."/>
            <person name="Andrzejewski T.M."/>
            <person name="Davidsen T.M."/>
            <person name="Wayne K.J."/>
            <person name="Tettelin H."/>
            <person name="Glass J.I."/>
            <person name="Rusch D."/>
            <person name="Podicherti R."/>
            <person name="Tsui H.-C.T."/>
            <person name="Winkler M.E."/>
        </authorList>
    </citation>
    <scope>NUCLEOTIDE SEQUENCE</scope>
</reference>
<comment type="similarity">
    <text evidence="1">Belongs to the ATP-dependent AMP-binding enzyme family.</text>
</comment>
<evidence type="ECO:0000256" key="3">
    <source>
        <dbReference type="ARBA" id="ARBA00022741"/>
    </source>
</evidence>
<dbReference type="SUPFAM" id="SSF56801">
    <property type="entry name" value="Acetyl-CoA synthetase-like"/>
    <property type="match status" value="1"/>
</dbReference>
<dbReference type="AlphaFoldDB" id="A0A381V8C0"/>
<dbReference type="InterPro" id="IPR042099">
    <property type="entry name" value="ANL_N_sf"/>
</dbReference>
<dbReference type="EMBL" id="UINC01007995">
    <property type="protein sequence ID" value="SVA36008.1"/>
    <property type="molecule type" value="Genomic_DNA"/>
</dbReference>
<feature type="domain" description="AMP-dependent synthetase/ligase" evidence="5">
    <location>
        <begin position="41"/>
        <end position="415"/>
    </location>
</feature>
<dbReference type="InterPro" id="IPR045851">
    <property type="entry name" value="AMP-bd_C_sf"/>
</dbReference>
<keyword evidence="4" id="KW-0067">ATP-binding</keyword>
<evidence type="ECO:0008006" key="8">
    <source>
        <dbReference type="Google" id="ProtNLM"/>
    </source>
</evidence>
<dbReference type="GO" id="GO:0004467">
    <property type="term" value="F:long-chain fatty acid-CoA ligase activity"/>
    <property type="evidence" value="ECO:0007669"/>
    <property type="project" value="TreeGrafter"/>
</dbReference>
<evidence type="ECO:0000259" key="5">
    <source>
        <dbReference type="Pfam" id="PF00501"/>
    </source>
</evidence>
<feature type="non-terminal residue" evidence="7">
    <location>
        <position position="567"/>
    </location>
</feature>
<gene>
    <name evidence="7" type="ORF">METZ01_LOCUS88862</name>
</gene>
<dbReference type="GO" id="GO:0044539">
    <property type="term" value="P:long-chain fatty acid import into cell"/>
    <property type="evidence" value="ECO:0007669"/>
    <property type="project" value="TreeGrafter"/>
</dbReference>
<evidence type="ECO:0000256" key="2">
    <source>
        <dbReference type="ARBA" id="ARBA00022598"/>
    </source>
</evidence>
<dbReference type="GO" id="GO:0005886">
    <property type="term" value="C:plasma membrane"/>
    <property type="evidence" value="ECO:0007669"/>
    <property type="project" value="TreeGrafter"/>
</dbReference>
<organism evidence="7">
    <name type="scientific">marine metagenome</name>
    <dbReference type="NCBI Taxonomy" id="408172"/>
    <lineage>
        <taxon>unclassified sequences</taxon>
        <taxon>metagenomes</taxon>
        <taxon>ecological metagenomes</taxon>
    </lineage>
</organism>
<keyword evidence="3" id="KW-0547">Nucleotide-binding</keyword>
<dbReference type="InterPro" id="IPR020845">
    <property type="entry name" value="AMP-binding_CS"/>
</dbReference>
<proteinExistence type="inferred from homology"/>
<dbReference type="Pfam" id="PF00501">
    <property type="entry name" value="AMP-binding"/>
    <property type="match status" value="1"/>
</dbReference>
<dbReference type="GO" id="GO:0005524">
    <property type="term" value="F:ATP binding"/>
    <property type="evidence" value="ECO:0007669"/>
    <property type="project" value="UniProtKB-KW"/>
</dbReference>
<dbReference type="Gene3D" id="3.30.300.30">
    <property type="match status" value="1"/>
</dbReference>
<protein>
    <recommendedName>
        <fullName evidence="8">AMP-dependent synthetase/ligase domain-containing protein</fullName>
    </recommendedName>
</protein>
<dbReference type="PROSITE" id="PS00455">
    <property type="entry name" value="AMP_BINDING"/>
    <property type="match status" value="1"/>
</dbReference>
<dbReference type="InterPro" id="IPR000873">
    <property type="entry name" value="AMP-dep_synth/lig_dom"/>
</dbReference>
<name>A0A381V8C0_9ZZZZ</name>
<evidence type="ECO:0000256" key="1">
    <source>
        <dbReference type="ARBA" id="ARBA00006432"/>
    </source>
</evidence>
<evidence type="ECO:0000313" key="7">
    <source>
        <dbReference type="EMBL" id="SVA36008.1"/>
    </source>
</evidence>
<accession>A0A381V8C0</accession>
<dbReference type="Gene3D" id="3.40.50.12780">
    <property type="entry name" value="N-terminal domain of ligase-like"/>
    <property type="match status" value="1"/>
</dbReference>
<feature type="domain" description="AMP-binding enzyme C-terminal" evidence="6">
    <location>
        <begin position="465"/>
        <end position="540"/>
    </location>
</feature>
<dbReference type="Pfam" id="PF13193">
    <property type="entry name" value="AMP-binding_C"/>
    <property type="match status" value="1"/>
</dbReference>
<dbReference type="PANTHER" id="PTHR43107">
    <property type="entry name" value="LONG-CHAIN FATTY ACID TRANSPORT PROTEIN"/>
    <property type="match status" value="1"/>
</dbReference>
<keyword evidence="2" id="KW-0436">Ligase</keyword>
<evidence type="ECO:0000259" key="6">
    <source>
        <dbReference type="Pfam" id="PF13193"/>
    </source>
</evidence>
<sequence>MPDPNGPNVLSIEGLQSKPMIKAFIPSNLPLEERTVGQILARQADRFADKNFIETTSGDCISYRDMHLRSNQFARGTAAFGIEYQEPVLVMLPDTIDYVTVWCGLAKRGAIEVPINLAYRKSILARICNDSTAKKIIIDHQYVDRLEDIADDLEYLDCVILYAEDRNLDSPGILPPRLAQTCRVARFEDLLSDTNTNFEPAPQYSDLVGIMYTSGTTGASKGVSTTHSHSFCYADGAAEIFYLSEEDRFYTAGLPLFHLAGQWAVCYASMIYGATVVLRKGYRNDYFWPDIAEHNCTVVFLLGAIANFLWQQPRLPQDSETPLRKVGMFPVMTEHEQFRERFGVEISTGYGSTECPCPVIHHFDEPLPNNQCVGFPTGRYDVEILDENDQACATGIVGEICTRPRAPWEIMLNYWRQPAYTAQVFRNLWYHTGDAGYQDDEGRLYFVDRLTDSMRRRGENISSMEVEDEVNQHPDVLECAVFPVWVEHSEQEVMVVITPQPGVTIEPEELIRFLDQRMAYFMIPRYIEFTDAIPKTPTGKTEKYKLRAKGITPRTWDRVAAGVKLSR</sequence>